<feature type="region of interest" description="Disordered" evidence="7">
    <location>
        <begin position="128"/>
        <end position="153"/>
    </location>
</feature>
<dbReference type="InterPro" id="IPR052374">
    <property type="entry name" value="SERAC1"/>
</dbReference>
<organism evidence="9 10">
    <name type="scientific">Pestalotiopsis fici (strain W106-1 / CGMCC3.15140)</name>
    <dbReference type="NCBI Taxonomy" id="1229662"/>
    <lineage>
        <taxon>Eukaryota</taxon>
        <taxon>Fungi</taxon>
        <taxon>Dikarya</taxon>
        <taxon>Ascomycota</taxon>
        <taxon>Pezizomycotina</taxon>
        <taxon>Sordariomycetes</taxon>
        <taxon>Xylariomycetidae</taxon>
        <taxon>Amphisphaeriales</taxon>
        <taxon>Sporocadaceae</taxon>
        <taxon>Pestalotiopsis</taxon>
    </lineage>
</organism>
<evidence type="ECO:0000313" key="9">
    <source>
        <dbReference type="EMBL" id="ETS79227.1"/>
    </source>
</evidence>
<keyword evidence="6" id="KW-0472">Membrane</keyword>
<comment type="subcellular location">
    <subcellularLocation>
        <location evidence="2">Endoplasmic reticulum</location>
    </subcellularLocation>
    <subcellularLocation>
        <location evidence="3">Membrane</location>
    </subcellularLocation>
    <subcellularLocation>
        <location evidence="1">Mitochondrion</location>
    </subcellularLocation>
</comment>
<dbReference type="Proteomes" id="UP000030651">
    <property type="component" value="Unassembled WGS sequence"/>
</dbReference>
<dbReference type="RefSeq" id="XP_007835852.1">
    <property type="nucleotide sequence ID" value="XM_007837661.1"/>
</dbReference>
<dbReference type="Pfam" id="PF24476">
    <property type="entry name" value="DUF7580"/>
    <property type="match status" value="1"/>
</dbReference>
<dbReference type="PANTHER" id="PTHR48182:SF2">
    <property type="entry name" value="PROTEIN SERAC1"/>
    <property type="match status" value="1"/>
</dbReference>
<protein>
    <recommendedName>
        <fullName evidence="8">DUF7580 domain-containing protein</fullName>
    </recommendedName>
</protein>
<evidence type="ECO:0000256" key="6">
    <source>
        <dbReference type="ARBA" id="ARBA00023136"/>
    </source>
</evidence>
<dbReference type="InParanoid" id="W3X1I9"/>
<dbReference type="KEGG" id="pfy:PFICI_09080"/>
<keyword evidence="4" id="KW-0256">Endoplasmic reticulum</keyword>
<dbReference type="SUPFAM" id="SSF53474">
    <property type="entry name" value="alpha/beta-Hydrolases"/>
    <property type="match status" value="1"/>
</dbReference>
<gene>
    <name evidence="9" type="ORF">PFICI_09080</name>
</gene>
<evidence type="ECO:0000256" key="3">
    <source>
        <dbReference type="ARBA" id="ARBA00004370"/>
    </source>
</evidence>
<keyword evidence="5" id="KW-0496">Mitochondrion</keyword>
<dbReference type="GO" id="GO:0005739">
    <property type="term" value="C:mitochondrion"/>
    <property type="evidence" value="ECO:0007669"/>
    <property type="project" value="UniProtKB-SubCell"/>
</dbReference>
<dbReference type="eggNOG" id="KOG4266">
    <property type="taxonomic scope" value="Eukaryota"/>
</dbReference>
<evidence type="ECO:0000256" key="2">
    <source>
        <dbReference type="ARBA" id="ARBA00004240"/>
    </source>
</evidence>
<evidence type="ECO:0000313" key="10">
    <source>
        <dbReference type="Proteomes" id="UP000030651"/>
    </source>
</evidence>
<dbReference type="InterPro" id="IPR056002">
    <property type="entry name" value="DUF7580"/>
</dbReference>
<dbReference type="HOGENOM" id="CLU_342920_0_0_1"/>
<dbReference type="GO" id="GO:0016020">
    <property type="term" value="C:membrane"/>
    <property type="evidence" value="ECO:0007669"/>
    <property type="project" value="UniProtKB-SubCell"/>
</dbReference>
<proteinExistence type="predicted"/>
<dbReference type="GO" id="GO:0005783">
    <property type="term" value="C:endoplasmic reticulum"/>
    <property type="evidence" value="ECO:0007669"/>
    <property type="project" value="UniProtKB-SubCell"/>
</dbReference>
<dbReference type="GeneID" id="19274093"/>
<dbReference type="EMBL" id="KI912114">
    <property type="protein sequence ID" value="ETS79227.1"/>
    <property type="molecule type" value="Genomic_DNA"/>
</dbReference>
<evidence type="ECO:0000259" key="8">
    <source>
        <dbReference type="Pfam" id="PF24476"/>
    </source>
</evidence>
<dbReference type="AlphaFoldDB" id="W3X1I9"/>
<accession>W3X1I9</accession>
<evidence type="ECO:0000256" key="7">
    <source>
        <dbReference type="SAM" id="MobiDB-lite"/>
    </source>
</evidence>
<feature type="region of interest" description="Disordered" evidence="7">
    <location>
        <begin position="267"/>
        <end position="292"/>
    </location>
</feature>
<evidence type="ECO:0000256" key="4">
    <source>
        <dbReference type="ARBA" id="ARBA00022824"/>
    </source>
</evidence>
<name>W3X1I9_PESFW</name>
<evidence type="ECO:0000256" key="1">
    <source>
        <dbReference type="ARBA" id="ARBA00004173"/>
    </source>
</evidence>
<keyword evidence="10" id="KW-1185">Reference proteome</keyword>
<dbReference type="OrthoDB" id="206201at2759"/>
<feature type="domain" description="DUF7580" evidence="8">
    <location>
        <begin position="62"/>
        <end position="403"/>
    </location>
</feature>
<sequence length="826" mass="93764">MGFNDPQAKRNALRDCIAFGDQENQLALLQLLANGCTAVLSKTDTEIFESEFAPRKIRQKPPEDVRSAAGSLFQVLEATRRCTCEPIHKYIVQLSLGTHREPVTSCDFDLYFGLEQTWQEARVQTGAPMHSAVPRHQTTGENSGRSIRRRDQRRRVHQLCKDILNTKRRFPDYRLKFCLEEDCLWKLQSEESDLVNDKSKAPVSLTQLLTDGVTLLNERIKRILSVMLGYAVLHLHKTSWLSPTWGSDNVMFFRSVDGLPMRPYIRTPLGDDEATGQSSSERANDGDEEEFDPDDLLLPPYPYLIGLAIVLMEVHKATPFRILSETCNVSASDEDDLAARFINARDVFRRCNHEFTDKTRMAIEACLDPNIGVDDAGQDINDTDLHNVIYRRILHRLEDELEQGFREVLVEQLDSLIQDLDLANGGRPMLGMKKRSMALSGGMNTLKRPLGDDSANRRVRFQIATSTVIARTSHDTHATPIKINTSNDQRESLGKQIESTTRSTAWKHASTEAIQKFLRPTMPRKLPDDRPDTLRVMNIPEDISKLQLRETLEQYFAWNCKIHSLARASRDARWKKHATVTFPGMSNLTLVETIHKLQHQVVNNNFEFDRSFLGLTPLYDSGESATLDIIAIEGLGTNAFGTFRAPQGDLMWLRDFLPQSFPSCRILLYGYDSKVPDSMSNQSVPEIASTCKSFVTNFRRMTKTDERPIIWLGQSMGGLIIQEVLVQAHKHRSHGSSGNLSDQTIGFLGYGVPMNGLRNESLLNAVRKQPNFEMIRSICLDEGDRPSRYLEDLATRFALCNERLSVHHFYETNPSPDIWKPEATPQ</sequence>
<evidence type="ECO:0000256" key="5">
    <source>
        <dbReference type="ARBA" id="ARBA00023128"/>
    </source>
</evidence>
<dbReference type="PANTHER" id="PTHR48182">
    <property type="entry name" value="PROTEIN SERAC1"/>
    <property type="match status" value="1"/>
</dbReference>
<reference evidence="10" key="1">
    <citation type="journal article" date="2015" name="BMC Genomics">
        <title>Genomic and transcriptomic analysis of the endophytic fungus Pestalotiopsis fici reveals its lifestyle and high potential for synthesis of natural products.</title>
        <authorList>
            <person name="Wang X."/>
            <person name="Zhang X."/>
            <person name="Liu L."/>
            <person name="Xiang M."/>
            <person name="Wang W."/>
            <person name="Sun X."/>
            <person name="Che Y."/>
            <person name="Guo L."/>
            <person name="Liu G."/>
            <person name="Guo L."/>
            <person name="Wang C."/>
            <person name="Yin W.B."/>
            <person name="Stadler M."/>
            <person name="Zhang X."/>
            <person name="Liu X."/>
        </authorList>
    </citation>
    <scope>NUCLEOTIDE SEQUENCE [LARGE SCALE GENOMIC DNA]</scope>
    <source>
        <strain evidence="10">W106-1 / CGMCC3.15140</strain>
    </source>
</reference>
<dbReference type="InterPro" id="IPR029058">
    <property type="entry name" value="AB_hydrolase_fold"/>
</dbReference>